<dbReference type="PANTHER" id="PTHR34385">
    <property type="entry name" value="D-ALANYL-D-ALANINE CARBOXYPEPTIDASE"/>
    <property type="match status" value="1"/>
</dbReference>
<protein>
    <recommendedName>
        <fullName evidence="3">D-alanyl-D-alanine carboxypeptidase-like core domain-containing protein</fullName>
    </recommendedName>
</protein>
<keyword evidence="1" id="KW-0175">Coiled coil</keyword>
<dbReference type="Pfam" id="PF02557">
    <property type="entry name" value="VanY"/>
    <property type="match status" value="1"/>
</dbReference>
<feature type="coiled-coil region" evidence="1">
    <location>
        <begin position="40"/>
        <end position="78"/>
    </location>
</feature>
<evidence type="ECO:0000313" key="4">
    <source>
        <dbReference type="EMBL" id="PIU98281.1"/>
    </source>
</evidence>
<dbReference type="Proteomes" id="UP000228949">
    <property type="component" value="Unassembled WGS sequence"/>
</dbReference>
<proteinExistence type="predicted"/>
<organism evidence="4 5">
    <name type="scientific">Candidatus Wolfebacteria bacterium CG03_land_8_20_14_0_80_40_12</name>
    <dbReference type="NCBI Taxonomy" id="1975069"/>
    <lineage>
        <taxon>Bacteria</taxon>
        <taxon>Candidatus Wolfeibacteriota</taxon>
    </lineage>
</organism>
<comment type="caution">
    <text evidence="4">The sequence shown here is derived from an EMBL/GenBank/DDBJ whole genome shotgun (WGS) entry which is preliminary data.</text>
</comment>
<name>A0A2M7B585_9BACT</name>
<evidence type="ECO:0000256" key="2">
    <source>
        <dbReference type="SAM" id="Phobius"/>
    </source>
</evidence>
<dbReference type="CDD" id="cd14852">
    <property type="entry name" value="LD-carboxypeptidase"/>
    <property type="match status" value="1"/>
</dbReference>
<gene>
    <name evidence="4" type="ORF">COS61_02245</name>
</gene>
<dbReference type="Gene3D" id="3.30.1380.10">
    <property type="match status" value="1"/>
</dbReference>
<accession>A0A2M7B585</accession>
<keyword evidence="2" id="KW-0472">Membrane</keyword>
<dbReference type="InterPro" id="IPR003709">
    <property type="entry name" value="VanY-like_core_dom"/>
</dbReference>
<feature type="transmembrane region" description="Helical" evidence="2">
    <location>
        <begin position="14"/>
        <end position="34"/>
    </location>
</feature>
<reference evidence="5" key="1">
    <citation type="submission" date="2017-09" db="EMBL/GenBank/DDBJ databases">
        <title>Depth-based differentiation of microbial function through sediment-hosted aquifers and enrichment of novel symbionts in the deep terrestrial subsurface.</title>
        <authorList>
            <person name="Probst A.J."/>
            <person name="Ladd B."/>
            <person name="Jarett J.K."/>
            <person name="Geller-Mcgrath D.E."/>
            <person name="Sieber C.M.K."/>
            <person name="Emerson J.B."/>
            <person name="Anantharaman K."/>
            <person name="Thomas B.C."/>
            <person name="Malmstrom R."/>
            <person name="Stieglmeier M."/>
            <person name="Klingl A."/>
            <person name="Woyke T."/>
            <person name="Ryan C.M."/>
            <person name="Banfield J.F."/>
        </authorList>
    </citation>
    <scope>NUCLEOTIDE SEQUENCE [LARGE SCALE GENOMIC DNA]</scope>
</reference>
<keyword evidence="2" id="KW-0812">Transmembrane</keyword>
<feature type="domain" description="D-alanyl-D-alanine carboxypeptidase-like core" evidence="3">
    <location>
        <begin position="148"/>
        <end position="270"/>
    </location>
</feature>
<dbReference type="GO" id="GO:0006508">
    <property type="term" value="P:proteolysis"/>
    <property type="evidence" value="ECO:0007669"/>
    <property type="project" value="InterPro"/>
</dbReference>
<dbReference type="SUPFAM" id="SSF55166">
    <property type="entry name" value="Hedgehog/DD-peptidase"/>
    <property type="match status" value="1"/>
</dbReference>
<evidence type="ECO:0000259" key="3">
    <source>
        <dbReference type="Pfam" id="PF02557"/>
    </source>
</evidence>
<evidence type="ECO:0000313" key="5">
    <source>
        <dbReference type="Proteomes" id="UP000228949"/>
    </source>
</evidence>
<dbReference type="InterPro" id="IPR052179">
    <property type="entry name" value="DD-CPase-like"/>
</dbReference>
<dbReference type="InterPro" id="IPR009045">
    <property type="entry name" value="Zn_M74/Hedgehog-like"/>
</dbReference>
<dbReference type="InterPro" id="IPR058193">
    <property type="entry name" value="VanY/YodJ_core_dom"/>
</dbReference>
<dbReference type="AlphaFoldDB" id="A0A2M7B585"/>
<keyword evidence="2" id="KW-1133">Transmembrane helix</keyword>
<dbReference type="EMBL" id="PEVJ01000054">
    <property type="protein sequence ID" value="PIU98281.1"/>
    <property type="molecule type" value="Genomic_DNA"/>
</dbReference>
<dbReference type="GO" id="GO:0008233">
    <property type="term" value="F:peptidase activity"/>
    <property type="evidence" value="ECO:0007669"/>
    <property type="project" value="InterPro"/>
</dbReference>
<dbReference type="PANTHER" id="PTHR34385:SF1">
    <property type="entry name" value="PEPTIDOGLYCAN L-ALANYL-D-GLUTAMATE ENDOPEPTIDASE CWLK"/>
    <property type="match status" value="1"/>
</dbReference>
<sequence length="301" mass="34721">MIINLIQIYRSKQFIFILGLIIIASLGYGGYSYILTTKELKETKNNLASSTAEFENKIKQLENDLSRTKNENVNLMNSLVAEQSKNNLFEGQIGAIQDVVSALEKLNKTDKELLQKYSKIYFLNENYAPPSLADIDPKYLYNKERFLQIHANVQPYLYTMLENASSSGVSLKIISAYRSFSDQTSLKLSYKMTYGSGANKFSADQGYSEHQLGTAVDFTTPDTGESFLKFENTTAYKWLMENAYEYGFILSYPKQNTYYQFEPWHWRFVGVALATKSHDSNKYFYNLDQREIDLYLISIFD</sequence>
<evidence type="ECO:0000256" key="1">
    <source>
        <dbReference type="SAM" id="Coils"/>
    </source>
</evidence>